<name>A0A8J5RJ11_ZIZPA</name>
<proteinExistence type="predicted"/>
<feature type="compositionally biased region" description="Basic and acidic residues" evidence="1">
    <location>
        <begin position="1"/>
        <end position="15"/>
    </location>
</feature>
<feature type="compositionally biased region" description="Basic and acidic residues" evidence="1">
    <location>
        <begin position="30"/>
        <end position="42"/>
    </location>
</feature>
<feature type="region of interest" description="Disordered" evidence="1">
    <location>
        <begin position="1"/>
        <end position="74"/>
    </location>
</feature>
<protein>
    <submittedName>
        <fullName evidence="2">Uncharacterized protein</fullName>
    </submittedName>
</protein>
<evidence type="ECO:0000256" key="1">
    <source>
        <dbReference type="SAM" id="MobiDB-lite"/>
    </source>
</evidence>
<evidence type="ECO:0000313" key="3">
    <source>
        <dbReference type="Proteomes" id="UP000729402"/>
    </source>
</evidence>
<reference evidence="2" key="2">
    <citation type="submission" date="2021-02" db="EMBL/GenBank/DDBJ databases">
        <authorList>
            <person name="Kimball J.A."/>
            <person name="Haas M.W."/>
            <person name="Macchietto M."/>
            <person name="Kono T."/>
            <person name="Duquette J."/>
            <person name="Shao M."/>
        </authorList>
    </citation>
    <scope>NUCLEOTIDE SEQUENCE</scope>
    <source>
        <tissue evidence="2">Fresh leaf tissue</tissue>
    </source>
</reference>
<comment type="caution">
    <text evidence="2">The sequence shown here is derived from an EMBL/GenBank/DDBJ whole genome shotgun (WGS) entry which is preliminary data.</text>
</comment>
<dbReference type="Proteomes" id="UP000729402">
    <property type="component" value="Unassembled WGS sequence"/>
</dbReference>
<sequence>MQPHDHREPPEDDRTLLTARRISPTTVELDAPRFRSAHEGGRKGKGGRKMPHRHLPRGHTEGPAARSDDNEGRVEQVGWQQLWVGFARAST</sequence>
<organism evidence="2 3">
    <name type="scientific">Zizania palustris</name>
    <name type="common">Northern wild rice</name>
    <dbReference type="NCBI Taxonomy" id="103762"/>
    <lineage>
        <taxon>Eukaryota</taxon>
        <taxon>Viridiplantae</taxon>
        <taxon>Streptophyta</taxon>
        <taxon>Embryophyta</taxon>
        <taxon>Tracheophyta</taxon>
        <taxon>Spermatophyta</taxon>
        <taxon>Magnoliopsida</taxon>
        <taxon>Liliopsida</taxon>
        <taxon>Poales</taxon>
        <taxon>Poaceae</taxon>
        <taxon>BOP clade</taxon>
        <taxon>Oryzoideae</taxon>
        <taxon>Oryzeae</taxon>
        <taxon>Zizaniinae</taxon>
        <taxon>Zizania</taxon>
    </lineage>
</organism>
<reference evidence="2" key="1">
    <citation type="journal article" date="2021" name="bioRxiv">
        <title>Whole Genome Assembly and Annotation of Northern Wild Rice, Zizania palustris L., Supports a Whole Genome Duplication in the Zizania Genus.</title>
        <authorList>
            <person name="Haas M."/>
            <person name="Kono T."/>
            <person name="Macchietto M."/>
            <person name="Millas R."/>
            <person name="McGilp L."/>
            <person name="Shao M."/>
            <person name="Duquette J."/>
            <person name="Hirsch C.N."/>
            <person name="Kimball J."/>
        </authorList>
    </citation>
    <scope>NUCLEOTIDE SEQUENCE</scope>
    <source>
        <tissue evidence="2">Fresh leaf tissue</tissue>
    </source>
</reference>
<accession>A0A8J5RJ11</accession>
<gene>
    <name evidence="2" type="ORF">GUJ93_ZPchr0002g25664</name>
</gene>
<keyword evidence="3" id="KW-1185">Reference proteome</keyword>
<evidence type="ECO:0000313" key="2">
    <source>
        <dbReference type="EMBL" id="KAG8060605.1"/>
    </source>
</evidence>
<dbReference type="EMBL" id="JAAALK010000287">
    <property type="protein sequence ID" value="KAG8060605.1"/>
    <property type="molecule type" value="Genomic_DNA"/>
</dbReference>
<dbReference type="AlphaFoldDB" id="A0A8J5RJ11"/>
<feature type="compositionally biased region" description="Basic residues" evidence="1">
    <location>
        <begin position="43"/>
        <end position="57"/>
    </location>
</feature>